<evidence type="ECO:0000313" key="3">
    <source>
        <dbReference type="Proteomes" id="UP000295678"/>
    </source>
</evidence>
<dbReference type="PANTHER" id="PTHR45871:SF1">
    <property type="entry name" value="PHOSPHATIDYLINOSITOL N-ACETYLGLUCOSAMINYLTRANSFERASE SUBUNIT A"/>
    <property type="match status" value="1"/>
</dbReference>
<evidence type="ECO:0000313" key="2">
    <source>
        <dbReference type="EMBL" id="TCT11470.1"/>
    </source>
</evidence>
<protein>
    <submittedName>
        <fullName evidence="2">Glycosyltransferase involved in cell wall biosynthesis</fullName>
    </submittedName>
</protein>
<reference evidence="2 3" key="1">
    <citation type="submission" date="2019-03" db="EMBL/GenBank/DDBJ databases">
        <title>Genomic Encyclopedia of Type Strains, Phase IV (KMG-IV): sequencing the most valuable type-strain genomes for metagenomic binning, comparative biology and taxonomic classification.</title>
        <authorList>
            <person name="Goeker M."/>
        </authorList>
    </citation>
    <scope>NUCLEOTIDE SEQUENCE [LARGE SCALE GENOMIC DNA]</scope>
    <source>
        <strain evidence="2 3">DSM 19345</strain>
    </source>
</reference>
<keyword evidence="2" id="KW-0808">Transferase</keyword>
<proteinExistence type="predicted"/>
<dbReference type="EMBL" id="SMAK01000004">
    <property type="protein sequence ID" value="TCT11470.1"/>
    <property type="molecule type" value="Genomic_DNA"/>
</dbReference>
<organism evidence="2 3">
    <name type="scientific">Tepidamorphus gemmatus</name>
    <dbReference type="NCBI Taxonomy" id="747076"/>
    <lineage>
        <taxon>Bacteria</taxon>
        <taxon>Pseudomonadati</taxon>
        <taxon>Pseudomonadota</taxon>
        <taxon>Alphaproteobacteria</taxon>
        <taxon>Hyphomicrobiales</taxon>
        <taxon>Tepidamorphaceae</taxon>
        <taxon>Tepidamorphus</taxon>
    </lineage>
</organism>
<dbReference type="PANTHER" id="PTHR45871">
    <property type="entry name" value="N-ACETYLGLUCOSAMINYL-PHOSPHATIDYLINOSITOL BIOSYNTHETIC PROTEIN"/>
    <property type="match status" value="1"/>
</dbReference>
<sequence>MIRRPLRIVHCMRAPVGGLFRHVCDLAEAQAQRGHSVGIIADAATGGDAAAIRFQTLARHCELGISRFAMSRLPGPGDLVVAARIVRLARQVKPDVLHGHGAKGGAYARIAGTWLRQGGLPVRAYTPHGGSLHYRRTSPAGFFYLATERLLARRTDVFLFESRYGDLTFRDKIGTPPGIVRVVYNGLAPSEFAPVAQEANATDFVFVGELRALKGVDLLLDALARLAAAGLPATATIVGAGADAESLRRMAARLGLSERVRFPGAMPARAAFAQGRCVVVPSRAESLPYVVLEAAAAAMPIVATTVGGIPEIFGNQAHRLVEPDNADALATEMGHFLANPAEARRQAEVLAVEIRRHFSADAMADGVLAAYEAALEAAES</sequence>
<feature type="domain" description="Glycosyltransferase subfamily 4-like N-terminal" evidence="1">
    <location>
        <begin position="16"/>
        <end position="188"/>
    </location>
</feature>
<keyword evidence="3" id="KW-1185">Reference proteome</keyword>
<dbReference type="Proteomes" id="UP000295678">
    <property type="component" value="Unassembled WGS sequence"/>
</dbReference>
<comment type="caution">
    <text evidence="2">The sequence shown here is derived from an EMBL/GenBank/DDBJ whole genome shotgun (WGS) entry which is preliminary data.</text>
</comment>
<dbReference type="InterPro" id="IPR028098">
    <property type="entry name" value="Glyco_trans_4-like_N"/>
</dbReference>
<dbReference type="GO" id="GO:0016757">
    <property type="term" value="F:glycosyltransferase activity"/>
    <property type="evidence" value="ECO:0007669"/>
    <property type="project" value="UniProtKB-ARBA"/>
</dbReference>
<dbReference type="Gene3D" id="3.40.50.2000">
    <property type="entry name" value="Glycogen Phosphorylase B"/>
    <property type="match status" value="2"/>
</dbReference>
<dbReference type="Pfam" id="PF13439">
    <property type="entry name" value="Glyco_transf_4"/>
    <property type="match status" value="1"/>
</dbReference>
<dbReference type="RefSeq" id="WP_132806223.1">
    <property type="nucleotide sequence ID" value="NZ_SMAK01000004.1"/>
</dbReference>
<dbReference type="SUPFAM" id="SSF53756">
    <property type="entry name" value="UDP-Glycosyltransferase/glycogen phosphorylase"/>
    <property type="match status" value="1"/>
</dbReference>
<evidence type="ECO:0000259" key="1">
    <source>
        <dbReference type="Pfam" id="PF13439"/>
    </source>
</evidence>
<gene>
    <name evidence="2" type="ORF">EDC22_104232</name>
</gene>
<dbReference type="AlphaFoldDB" id="A0A4R3MCZ6"/>
<dbReference type="Pfam" id="PF13692">
    <property type="entry name" value="Glyco_trans_1_4"/>
    <property type="match status" value="1"/>
</dbReference>
<dbReference type="OrthoDB" id="9806708at2"/>
<accession>A0A4R3MCZ6</accession>
<name>A0A4R3MCZ6_9HYPH</name>
<dbReference type="CDD" id="cd03801">
    <property type="entry name" value="GT4_PimA-like"/>
    <property type="match status" value="1"/>
</dbReference>